<evidence type="ECO:0000313" key="4">
    <source>
        <dbReference type="EMBL" id="CAF0701029.1"/>
    </source>
</evidence>
<proteinExistence type="predicted"/>
<keyword evidence="3" id="KW-0408">Iron</keyword>
<organism evidence="4 5">
    <name type="scientific">Candidatus Methylacidithermus pantelleriae</name>
    <dbReference type="NCBI Taxonomy" id="2744239"/>
    <lineage>
        <taxon>Bacteria</taxon>
        <taxon>Pseudomonadati</taxon>
        <taxon>Verrucomicrobiota</taxon>
        <taxon>Methylacidiphilae</taxon>
        <taxon>Methylacidiphilales</taxon>
        <taxon>Methylacidiphilaceae</taxon>
        <taxon>Candidatus Methylacidithermus</taxon>
    </lineage>
</organism>
<dbReference type="GO" id="GO:0020037">
    <property type="term" value="F:heme binding"/>
    <property type="evidence" value="ECO:0007669"/>
    <property type="project" value="InterPro"/>
</dbReference>
<dbReference type="Gene3D" id="3.30.70.1030">
    <property type="entry name" value="Apc35880, domain 1"/>
    <property type="match status" value="2"/>
</dbReference>
<dbReference type="InterPro" id="IPR011008">
    <property type="entry name" value="Dimeric_a/b-barrel"/>
</dbReference>
<dbReference type="GO" id="GO:0004601">
    <property type="term" value="F:peroxidase activity"/>
    <property type="evidence" value="ECO:0007669"/>
    <property type="project" value="UniProtKB-KW"/>
</dbReference>
<dbReference type="SUPFAM" id="SSF54909">
    <property type="entry name" value="Dimeric alpha+beta barrel"/>
    <property type="match status" value="1"/>
</dbReference>
<name>A0A8J2FWT8_9BACT</name>
<dbReference type="Pfam" id="PF06778">
    <property type="entry name" value="Chlor_dismutase"/>
    <property type="match status" value="1"/>
</dbReference>
<keyword evidence="1" id="KW-0349">Heme</keyword>
<evidence type="ECO:0000256" key="1">
    <source>
        <dbReference type="ARBA" id="ARBA00022617"/>
    </source>
</evidence>
<reference evidence="4" key="1">
    <citation type="submission" date="2021-02" db="EMBL/GenBank/DDBJ databases">
        <authorList>
            <person name="Cremers G."/>
            <person name="Picone N."/>
        </authorList>
    </citation>
    <scope>NUCLEOTIDE SEQUENCE</scope>
    <source>
        <strain evidence="4">PQ17</strain>
    </source>
</reference>
<dbReference type="InterPro" id="IPR010644">
    <property type="entry name" value="ChdC/CLD"/>
</dbReference>
<protein>
    <submittedName>
        <fullName evidence="4">Heme peroxidase</fullName>
    </submittedName>
</protein>
<dbReference type="GO" id="GO:0046872">
    <property type="term" value="F:metal ion binding"/>
    <property type="evidence" value="ECO:0007669"/>
    <property type="project" value="UniProtKB-KW"/>
</dbReference>
<dbReference type="PANTHER" id="PTHR36843:SF1">
    <property type="entry name" value="COPROHEME DECARBOXYLASE"/>
    <property type="match status" value="1"/>
</dbReference>
<accession>A0A8J2FWT8</accession>
<sequence length="271" mass="31229">MVDSPLRAREGLFVLHLFYDWDRTVWGRLSPKEKEVACARLGERLKDFRSGEQCQVVSLACIGRADVGWILLSPELHSLQQLEKDLERIPGPGVLRPVYAFFSMTERSEYLPTEEEVVQGLANRGIPPGSSQWESELAEARQRQKYLTEMRLYPTLPDWPFVSFYPMRKKRVPGANWYALSFEERRKLMQGHGSIGRKYQGKVLQMVTGATGFEEWEWGVTLFSQDPAEIKSIVYEMRFDPVSAWYGEFGPFFCGLQLPLPDLWVRLGLLG</sequence>
<gene>
    <name evidence="4" type="ORF">MPNT_40113</name>
</gene>
<evidence type="ECO:0000256" key="2">
    <source>
        <dbReference type="ARBA" id="ARBA00022723"/>
    </source>
</evidence>
<dbReference type="EMBL" id="CAJNOB010000034">
    <property type="protein sequence ID" value="CAF0701029.1"/>
    <property type="molecule type" value="Genomic_DNA"/>
</dbReference>
<comment type="caution">
    <text evidence="4">The sequence shown here is derived from an EMBL/GenBank/DDBJ whole genome shotgun (WGS) entry which is preliminary data.</text>
</comment>
<dbReference type="AlphaFoldDB" id="A0A8J2FWT8"/>
<dbReference type="RefSeq" id="WP_174582221.1">
    <property type="nucleotide sequence ID" value="NZ_CAJNOB010000034.1"/>
</dbReference>
<evidence type="ECO:0000313" key="5">
    <source>
        <dbReference type="Proteomes" id="UP000663859"/>
    </source>
</evidence>
<keyword evidence="2" id="KW-0479">Metal-binding</keyword>
<keyword evidence="4" id="KW-0575">Peroxidase</keyword>
<dbReference type="Proteomes" id="UP000663859">
    <property type="component" value="Unassembled WGS sequence"/>
</dbReference>
<evidence type="ECO:0000256" key="3">
    <source>
        <dbReference type="ARBA" id="ARBA00023004"/>
    </source>
</evidence>
<keyword evidence="5" id="KW-1185">Reference proteome</keyword>
<dbReference type="PANTHER" id="PTHR36843">
    <property type="entry name" value="HEME-DEPENDENT PEROXIDASE YWFI-RELATED"/>
    <property type="match status" value="1"/>
</dbReference>
<keyword evidence="4" id="KW-0560">Oxidoreductase</keyword>